<reference evidence="19 20" key="1">
    <citation type="submission" date="2017-05" db="EMBL/GenBank/DDBJ databases">
        <title>Complete and WGS of Bordetella genogroups.</title>
        <authorList>
            <person name="Spilker T."/>
            <person name="Lipuma J."/>
        </authorList>
    </citation>
    <scope>NUCLEOTIDE SEQUENCE [LARGE SCALE GENOMIC DNA]</scope>
    <source>
        <strain evidence="19 20">AU9795</strain>
    </source>
</reference>
<keyword evidence="8" id="KW-0408">Iron</keyword>
<dbReference type="InterPro" id="IPR000531">
    <property type="entry name" value="Beta-barrel_TonB"/>
</dbReference>
<feature type="domain" description="TonB-dependent receptor-like beta-barrel" evidence="17">
    <location>
        <begin position="242"/>
        <end position="699"/>
    </location>
</feature>
<evidence type="ECO:0000256" key="2">
    <source>
        <dbReference type="ARBA" id="ARBA00009810"/>
    </source>
</evidence>
<evidence type="ECO:0000256" key="9">
    <source>
        <dbReference type="ARBA" id="ARBA00023065"/>
    </source>
</evidence>
<keyword evidence="6 14" id="KW-0812">Transmembrane</keyword>
<feature type="chain" id="PRO_5046050978" evidence="16">
    <location>
        <begin position="25"/>
        <end position="730"/>
    </location>
</feature>
<keyword evidence="12 19" id="KW-0675">Receptor</keyword>
<evidence type="ECO:0000256" key="7">
    <source>
        <dbReference type="ARBA" id="ARBA00022729"/>
    </source>
</evidence>
<evidence type="ECO:0000256" key="15">
    <source>
        <dbReference type="RuleBase" id="RU003357"/>
    </source>
</evidence>
<dbReference type="PANTHER" id="PTHR32552:SF68">
    <property type="entry name" value="FERRICHROME OUTER MEMBRANE TRANSPORTER_PHAGE RECEPTOR"/>
    <property type="match status" value="1"/>
</dbReference>
<gene>
    <name evidence="19" type="ORF">CAL27_07850</name>
</gene>
<evidence type="ECO:0000313" key="19">
    <source>
        <dbReference type="EMBL" id="OZI66043.1"/>
    </source>
</evidence>
<dbReference type="Pfam" id="PF07715">
    <property type="entry name" value="Plug"/>
    <property type="match status" value="1"/>
</dbReference>
<dbReference type="Pfam" id="PF00593">
    <property type="entry name" value="TonB_dep_Rec_b-barrel"/>
    <property type="match status" value="1"/>
</dbReference>
<keyword evidence="5" id="KW-0410">Iron transport</keyword>
<dbReference type="InterPro" id="IPR012910">
    <property type="entry name" value="Plug_dom"/>
</dbReference>
<accession>A0ABX4F207</accession>
<dbReference type="PROSITE" id="PS52016">
    <property type="entry name" value="TONB_DEPENDENT_REC_3"/>
    <property type="match status" value="1"/>
</dbReference>
<dbReference type="SUPFAM" id="SSF56935">
    <property type="entry name" value="Porins"/>
    <property type="match status" value="1"/>
</dbReference>
<keyword evidence="7 16" id="KW-0732">Signal</keyword>
<evidence type="ECO:0000256" key="13">
    <source>
        <dbReference type="ARBA" id="ARBA00023237"/>
    </source>
</evidence>
<dbReference type="Gene3D" id="2.170.130.10">
    <property type="entry name" value="TonB-dependent receptor, plug domain"/>
    <property type="match status" value="1"/>
</dbReference>
<dbReference type="NCBIfam" id="TIGR01783">
    <property type="entry name" value="TonB-siderophor"/>
    <property type="match status" value="1"/>
</dbReference>
<evidence type="ECO:0000256" key="4">
    <source>
        <dbReference type="ARBA" id="ARBA00022452"/>
    </source>
</evidence>
<evidence type="ECO:0000256" key="11">
    <source>
        <dbReference type="ARBA" id="ARBA00023136"/>
    </source>
</evidence>
<evidence type="ECO:0000256" key="1">
    <source>
        <dbReference type="ARBA" id="ARBA00004571"/>
    </source>
</evidence>
<dbReference type="EMBL" id="NEVR01000002">
    <property type="protein sequence ID" value="OZI66043.1"/>
    <property type="molecule type" value="Genomic_DNA"/>
</dbReference>
<dbReference type="InterPro" id="IPR039426">
    <property type="entry name" value="TonB-dep_rcpt-like"/>
</dbReference>
<feature type="signal peptide" evidence="16">
    <location>
        <begin position="1"/>
        <end position="24"/>
    </location>
</feature>
<dbReference type="InterPro" id="IPR010105">
    <property type="entry name" value="TonB_sidphr_rcpt"/>
</dbReference>
<feature type="domain" description="TonB-dependent receptor plug" evidence="18">
    <location>
        <begin position="67"/>
        <end position="169"/>
    </location>
</feature>
<dbReference type="CDD" id="cd01347">
    <property type="entry name" value="ligand_gated_channel"/>
    <property type="match status" value="1"/>
</dbReference>
<keyword evidence="10 15" id="KW-0798">TonB box</keyword>
<evidence type="ECO:0000256" key="10">
    <source>
        <dbReference type="ARBA" id="ARBA00023077"/>
    </source>
</evidence>
<name>A0ABX4F207_9BORD</name>
<keyword evidence="11 14" id="KW-0472">Membrane</keyword>
<evidence type="ECO:0000256" key="8">
    <source>
        <dbReference type="ARBA" id="ARBA00023004"/>
    </source>
</evidence>
<comment type="subcellular location">
    <subcellularLocation>
        <location evidence="1 14">Cell outer membrane</location>
        <topology evidence="1 14">Multi-pass membrane protein</topology>
    </subcellularLocation>
</comment>
<protein>
    <submittedName>
        <fullName evidence="19">TonB-dependent siderophore receptor</fullName>
    </submittedName>
</protein>
<keyword evidence="20" id="KW-1185">Reference proteome</keyword>
<keyword evidence="9" id="KW-0406">Ion transport</keyword>
<evidence type="ECO:0000256" key="14">
    <source>
        <dbReference type="PROSITE-ProRule" id="PRU01360"/>
    </source>
</evidence>
<evidence type="ECO:0000313" key="20">
    <source>
        <dbReference type="Proteomes" id="UP000216354"/>
    </source>
</evidence>
<evidence type="ECO:0000256" key="16">
    <source>
        <dbReference type="SAM" id="SignalP"/>
    </source>
</evidence>
<dbReference type="InterPro" id="IPR036942">
    <property type="entry name" value="Beta-barrel_TonB_sf"/>
</dbReference>
<keyword evidence="3 14" id="KW-0813">Transport</keyword>
<evidence type="ECO:0000256" key="6">
    <source>
        <dbReference type="ARBA" id="ARBA00022692"/>
    </source>
</evidence>
<evidence type="ECO:0000259" key="17">
    <source>
        <dbReference type="Pfam" id="PF00593"/>
    </source>
</evidence>
<sequence>MPTAAHRILLWLLATGTLGAPALAQTTADTATLAPVTVQGSVQASDTLGDEYVATRSRAATKSNTALIDTPQTINVVTRSEMERQGSNSVAQALRFTPGVNAQYGDTDVRLDWLTVRGFTPQRYLDGLILPFGVRGYAQPRIEAYGLERIEVLKGPSSGLYGQGAPGGILTMTSKRPTEERINEINLQTGSHGRAQAGFDFSGAVDQEGRLLYRLTGMGLDTDTQYDYVDDKRVFIAPSFTWKLSADTQLNLSAQYQEIESHGGGGAPVLPYIGTGEASSQGRIPRDRYVGDPDFDRFTNRQTLFGYTLDHRVNDVWQLRQTARVSEVNARTRRVQIGLMATETQAVRYAWAFPETARAFQIDNQANAEFAVGATRHHLTLGLDYLRERSRFTESQLDILRNGSGGFALFDLYDPDYGNLDIRTPADALVINQRREQLGLYAQDRIEFGRLSVTLAGRQDWTSTRTDTRRVGGTDTDLDTHASRFTGRVAAAYRYDNGLAPYISYATSFQPVAGTTRDGNPLRPTTGTQYEAGLKFQPPGSDSLYTASLFQIVQNNVSAPDPLNTSYSVQTGQVRIQGLELEAKARLARGLDLTASYAYSDSEITKTNRGDTTGQVGNQMIFVPRHQAALWLDYTLQQGPLAGLGMGAGVRYRGTLYGDLNNTHLLKPVTLVDATVRYDLGRMAQSLRGADVSVSVSNLFDREYVVNCPGPTACYWGSERTVLANLRYRW</sequence>
<keyword evidence="4 14" id="KW-1134">Transmembrane beta strand</keyword>
<keyword evidence="13 14" id="KW-0998">Cell outer membrane</keyword>
<evidence type="ECO:0000256" key="12">
    <source>
        <dbReference type="ARBA" id="ARBA00023170"/>
    </source>
</evidence>
<comment type="caution">
    <text evidence="19">The sequence shown here is derived from an EMBL/GenBank/DDBJ whole genome shotgun (WGS) entry which is preliminary data.</text>
</comment>
<proteinExistence type="inferred from homology"/>
<dbReference type="Gene3D" id="2.40.170.20">
    <property type="entry name" value="TonB-dependent receptor, beta-barrel domain"/>
    <property type="match status" value="1"/>
</dbReference>
<organism evidence="19 20">
    <name type="scientific">Bordetella genomosp. 1</name>
    <dbReference type="NCBI Taxonomy" id="1395607"/>
    <lineage>
        <taxon>Bacteria</taxon>
        <taxon>Pseudomonadati</taxon>
        <taxon>Pseudomonadota</taxon>
        <taxon>Betaproteobacteria</taxon>
        <taxon>Burkholderiales</taxon>
        <taxon>Alcaligenaceae</taxon>
        <taxon>Bordetella</taxon>
    </lineage>
</organism>
<dbReference type="PANTHER" id="PTHR32552">
    <property type="entry name" value="FERRICHROME IRON RECEPTOR-RELATED"/>
    <property type="match status" value="1"/>
</dbReference>
<dbReference type="InterPro" id="IPR037066">
    <property type="entry name" value="Plug_dom_sf"/>
</dbReference>
<dbReference type="Proteomes" id="UP000216354">
    <property type="component" value="Unassembled WGS sequence"/>
</dbReference>
<evidence type="ECO:0000259" key="18">
    <source>
        <dbReference type="Pfam" id="PF07715"/>
    </source>
</evidence>
<comment type="similarity">
    <text evidence="2 14 15">Belongs to the TonB-dependent receptor family.</text>
</comment>
<evidence type="ECO:0000256" key="5">
    <source>
        <dbReference type="ARBA" id="ARBA00022496"/>
    </source>
</evidence>
<evidence type="ECO:0000256" key="3">
    <source>
        <dbReference type="ARBA" id="ARBA00022448"/>
    </source>
</evidence>